<dbReference type="CDD" id="cd00090">
    <property type="entry name" value="HTH_ARSR"/>
    <property type="match status" value="1"/>
</dbReference>
<reference evidence="5 6" key="1">
    <citation type="submission" date="2018-11" db="EMBL/GenBank/DDBJ databases">
        <title>YIM 102482-1 draft genome.</title>
        <authorList>
            <person name="Li G."/>
            <person name="Jiang Y."/>
        </authorList>
    </citation>
    <scope>NUCLEOTIDE SEQUENCE [LARGE SCALE GENOMIC DNA]</scope>
    <source>
        <strain evidence="5 6">YIM 102482-1</strain>
    </source>
</reference>
<evidence type="ECO:0000259" key="4">
    <source>
        <dbReference type="PROSITE" id="PS50956"/>
    </source>
</evidence>
<keyword evidence="1" id="KW-0805">Transcription regulation</keyword>
<organism evidence="5 6">
    <name type="scientific">Gulosibacter macacae</name>
    <dbReference type="NCBI Taxonomy" id="2488791"/>
    <lineage>
        <taxon>Bacteria</taxon>
        <taxon>Bacillati</taxon>
        <taxon>Actinomycetota</taxon>
        <taxon>Actinomycetes</taxon>
        <taxon>Micrococcales</taxon>
        <taxon>Microbacteriaceae</taxon>
        <taxon>Gulosibacter</taxon>
    </lineage>
</organism>
<evidence type="ECO:0000313" key="5">
    <source>
        <dbReference type="EMBL" id="RRJ86003.1"/>
    </source>
</evidence>
<evidence type="ECO:0000256" key="1">
    <source>
        <dbReference type="ARBA" id="ARBA00023015"/>
    </source>
</evidence>
<sequence>MDGMQGRTLDDIDLALLRALRQDARRSIRQLAEEVHISRSSAHTRVRALMDAGVITGFSTDVDLGKAGLPVHAVLAIDTGATPAGSELATELASIPFVSKVLTIAGDVDYIVEISAPSHEVLSEIVLRGVLKLPGVTSVRTHLVIAERARDPLGAVD</sequence>
<dbReference type="PROSITE" id="PS50956">
    <property type="entry name" value="HTH_ASNC_2"/>
    <property type="match status" value="1"/>
</dbReference>
<dbReference type="Gene3D" id="3.30.70.920">
    <property type="match status" value="1"/>
</dbReference>
<dbReference type="AlphaFoldDB" id="A0A3P3VZ88"/>
<evidence type="ECO:0000313" key="6">
    <source>
        <dbReference type="Proteomes" id="UP000274391"/>
    </source>
</evidence>
<keyword evidence="6" id="KW-1185">Reference proteome</keyword>
<dbReference type="InterPro" id="IPR036390">
    <property type="entry name" value="WH_DNA-bd_sf"/>
</dbReference>
<name>A0A3P3VZ88_9MICO</name>
<dbReference type="Gene3D" id="1.10.10.10">
    <property type="entry name" value="Winged helix-like DNA-binding domain superfamily/Winged helix DNA-binding domain"/>
    <property type="match status" value="1"/>
</dbReference>
<accession>A0A3P3VZ88</accession>
<dbReference type="SUPFAM" id="SSF46785">
    <property type="entry name" value="Winged helix' DNA-binding domain"/>
    <property type="match status" value="1"/>
</dbReference>
<dbReference type="Pfam" id="PF13412">
    <property type="entry name" value="HTH_24"/>
    <property type="match status" value="1"/>
</dbReference>
<gene>
    <name evidence="5" type="ORF">EG850_10720</name>
</gene>
<evidence type="ECO:0000256" key="2">
    <source>
        <dbReference type="ARBA" id="ARBA00023125"/>
    </source>
</evidence>
<comment type="caution">
    <text evidence="5">The sequence shown here is derived from an EMBL/GenBank/DDBJ whole genome shotgun (WGS) entry which is preliminary data.</text>
</comment>
<dbReference type="PRINTS" id="PR00033">
    <property type="entry name" value="HTHASNC"/>
</dbReference>
<protein>
    <submittedName>
        <fullName evidence="5">Lrp/AsnC family transcriptional regulator</fullName>
    </submittedName>
</protein>
<keyword evidence="2" id="KW-0238">DNA-binding</keyword>
<dbReference type="GO" id="GO:0043200">
    <property type="term" value="P:response to amino acid"/>
    <property type="evidence" value="ECO:0007669"/>
    <property type="project" value="TreeGrafter"/>
</dbReference>
<dbReference type="InterPro" id="IPR000485">
    <property type="entry name" value="AsnC-type_HTH_dom"/>
</dbReference>
<dbReference type="InterPro" id="IPR011008">
    <property type="entry name" value="Dimeric_a/b-barrel"/>
</dbReference>
<dbReference type="InterPro" id="IPR011991">
    <property type="entry name" value="ArsR-like_HTH"/>
</dbReference>
<dbReference type="PANTHER" id="PTHR30154:SF34">
    <property type="entry name" value="TRANSCRIPTIONAL REGULATOR AZLB"/>
    <property type="match status" value="1"/>
</dbReference>
<dbReference type="SUPFAM" id="SSF54909">
    <property type="entry name" value="Dimeric alpha+beta barrel"/>
    <property type="match status" value="1"/>
</dbReference>
<proteinExistence type="predicted"/>
<dbReference type="InterPro" id="IPR019887">
    <property type="entry name" value="Tscrpt_reg_AsnC/Lrp_C"/>
</dbReference>
<dbReference type="PANTHER" id="PTHR30154">
    <property type="entry name" value="LEUCINE-RESPONSIVE REGULATORY PROTEIN"/>
    <property type="match status" value="1"/>
</dbReference>
<feature type="domain" description="HTH asnC-type" evidence="4">
    <location>
        <begin position="9"/>
        <end position="70"/>
    </location>
</feature>
<dbReference type="GO" id="GO:0005829">
    <property type="term" value="C:cytosol"/>
    <property type="evidence" value="ECO:0007669"/>
    <property type="project" value="TreeGrafter"/>
</dbReference>
<dbReference type="SMART" id="SM00344">
    <property type="entry name" value="HTH_ASNC"/>
    <property type="match status" value="1"/>
</dbReference>
<dbReference type="InterPro" id="IPR019888">
    <property type="entry name" value="Tscrpt_reg_AsnC-like"/>
</dbReference>
<dbReference type="Proteomes" id="UP000274391">
    <property type="component" value="Unassembled WGS sequence"/>
</dbReference>
<dbReference type="Pfam" id="PF01037">
    <property type="entry name" value="AsnC_trans_reg"/>
    <property type="match status" value="1"/>
</dbReference>
<dbReference type="GO" id="GO:0043565">
    <property type="term" value="F:sequence-specific DNA binding"/>
    <property type="evidence" value="ECO:0007669"/>
    <property type="project" value="InterPro"/>
</dbReference>
<evidence type="ECO:0000256" key="3">
    <source>
        <dbReference type="ARBA" id="ARBA00023163"/>
    </source>
</evidence>
<dbReference type="EMBL" id="RQVS01000013">
    <property type="protein sequence ID" value="RRJ86003.1"/>
    <property type="molecule type" value="Genomic_DNA"/>
</dbReference>
<keyword evidence="3" id="KW-0804">Transcription</keyword>
<dbReference type="InterPro" id="IPR036388">
    <property type="entry name" value="WH-like_DNA-bd_sf"/>
</dbReference>
<dbReference type="OrthoDB" id="3396933at2"/>